<reference evidence="15 16" key="1">
    <citation type="submission" date="2019-05" db="EMBL/GenBank/DDBJ databases">
        <title>Georgenia *** sp. nov., and Georgenia *** sp. nov., isolated from the intestinal contents of plateau pika (Ochotona curzoniae) in the Qinghai-Tibet plateau of China.</title>
        <authorList>
            <person name="Tian Z."/>
        </authorList>
    </citation>
    <scope>NUCLEOTIDE SEQUENCE [LARGE SCALE GENOMIC DNA]</scope>
    <source>
        <strain evidence="15 16">Z294</strain>
    </source>
</reference>
<evidence type="ECO:0000256" key="1">
    <source>
        <dbReference type="ARBA" id="ARBA00004496"/>
    </source>
</evidence>
<evidence type="ECO:0000256" key="3">
    <source>
        <dbReference type="ARBA" id="ARBA00012328"/>
    </source>
</evidence>
<evidence type="ECO:0000256" key="2">
    <source>
        <dbReference type="ARBA" id="ARBA00005528"/>
    </source>
</evidence>
<dbReference type="PANTHER" id="PTHR30027:SF3">
    <property type="entry name" value="16S RRNA (URACIL(1498)-N(3))-METHYLTRANSFERASE"/>
    <property type="match status" value="1"/>
</dbReference>
<dbReference type="CDD" id="cd18084">
    <property type="entry name" value="RsmE-like"/>
    <property type="match status" value="1"/>
</dbReference>
<evidence type="ECO:0000259" key="14">
    <source>
        <dbReference type="Pfam" id="PF20260"/>
    </source>
</evidence>
<keyword evidence="9 12" id="KW-0949">S-adenosyl-L-methionine</keyword>
<dbReference type="Pfam" id="PF20260">
    <property type="entry name" value="PUA_4"/>
    <property type="match status" value="1"/>
</dbReference>
<dbReference type="InterPro" id="IPR015947">
    <property type="entry name" value="PUA-like_sf"/>
</dbReference>
<dbReference type="InterPro" id="IPR006700">
    <property type="entry name" value="RsmE"/>
</dbReference>
<dbReference type="EMBL" id="CP040899">
    <property type="protein sequence ID" value="QDB78898.1"/>
    <property type="molecule type" value="Genomic_DNA"/>
</dbReference>
<dbReference type="NCBIfam" id="TIGR00046">
    <property type="entry name" value="RsmE family RNA methyltransferase"/>
    <property type="match status" value="1"/>
</dbReference>
<comment type="similarity">
    <text evidence="2 12">Belongs to the RNA methyltransferase RsmE family.</text>
</comment>
<dbReference type="GO" id="GO:0032259">
    <property type="term" value="P:methylation"/>
    <property type="evidence" value="ECO:0007669"/>
    <property type="project" value="UniProtKB-KW"/>
</dbReference>
<keyword evidence="16" id="KW-1185">Reference proteome</keyword>
<keyword evidence="6 12" id="KW-0698">rRNA processing</keyword>
<keyword evidence="7 12" id="KW-0489">Methyltransferase</keyword>
<dbReference type="NCBIfam" id="NF008693">
    <property type="entry name" value="PRK11713.2-3"/>
    <property type="match status" value="1"/>
</dbReference>
<evidence type="ECO:0000256" key="11">
    <source>
        <dbReference type="ARBA" id="ARBA00047944"/>
    </source>
</evidence>
<dbReference type="RefSeq" id="WP_139072001.1">
    <property type="nucleotide sequence ID" value="NZ_CP040899.1"/>
</dbReference>
<dbReference type="SUPFAM" id="SSF75217">
    <property type="entry name" value="alpha/beta knot"/>
    <property type="match status" value="1"/>
</dbReference>
<evidence type="ECO:0000256" key="5">
    <source>
        <dbReference type="ARBA" id="ARBA00022490"/>
    </source>
</evidence>
<dbReference type="Gene3D" id="2.40.240.20">
    <property type="entry name" value="Hypothetical PUA domain-like, domain 1"/>
    <property type="match status" value="1"/>
</dbReference>
<protein>
    <recommendedName>
        <fullName evidence="4 12">Ribosomal RNA small subunit methyltransferase E</fullName>
        <ecNumber evidence="3 12">2.1.1.193</ecNumber>
    </recommendedName>
</protein>
<evidence type="ECO:0000256" key="10">
    <source>
        <dbReference type="ARBA" id="ARBA00025699"/>
    </source>
</evidence>
<dbReference type="InterPro" id="IPR029028">
    <property type="entry name" value="Alpha/beta_knot_MTases"/>
</dbReference>
<dbReference type="InterPro" id="IPR029026">
    <property type="entry name" value="tRNA_m1G_MTases_N"/>
</dbReference>
<evidence type="ECO:0000256" key="8">
    <source>
        <dbReference type="ARBA" id="ARBA00022679"/>
    </source>
</evidence>
<comment type="subcellular location">
    <subcellularLocation>
        <location evidence="1 12">Cytoplasm</location>
    </subcellularLocation>
</comment>
<comment type="catalytic activity">
    <reaction evidence="11 12">
        <text>uridine(1498) in 16S rRNA + S-adenosyl-L-methionine = N(3)-methyluridine(1498) in 16S rRNA + S-adenosyl-L-homocysteine + H(+)</text>
        <dbReference type="Rhea" id="RHEA:42920"/>
        <dbReference type="Rhea" id="RHEA-COMP:10283"/>
        <dbReference type="Rhea" id="RHEA-COMP:10284"/>
        <dbReference type="ChEBI" id="CHEBI:15378"/>
        <dbReference type="ChEBI" id="CHEBI:57856"/>
        <dbReference type="ChEBI" id="CHEBI:59789"/>
        <dbReference type="ChEBI" id="CHEBI:65315"/>
        <dbReference type="ChEBI" id="CHEBI:74502"/>
        <dbReference type="EC" id="2.1.1.193"/>
    </reaction>
</comment>
<dbReference type="PIRSF" id="PIRSF015601">
    <property type="entry name" value="MTase_slr0722"/>
    <property type="match status" value="1"/>
</dbReference>
<keyword evidence="5 12" id="KW-0963">Cytoplasm</keyword>
<dbReference type="Gene3D" id="3.40.1280.10">
    <property type="match status" value="1"/>
</dbReference>
<accession>A0ABX5VLX8</accession>
<dbReference type="Proteomes" id="UP000313948">
    <property type="component" value="Chromosome"/>
</dbReference>
<dbReference type="Pfam" id="PF04452">
    <property type="entry name" value="Methyltrans_RNA"/>
    <property type="match status" value="1"/>
</dbReference>
<dbReference type="InterPro" id="IPR046886">
    <property type="entry name" value="RsmE_MTase_dom"/>
</dbReference>
<evidence type="ECO:0000256" key="9">
    <source>
        <dbReference type="ARBA" id="ARBA00022691"/>
    </source>
</evidence>
<evidence type="ECO:0000259" key="13">
    <source>
        <dbReference type="Pfam" id="PF04452"/>
    </source>
</evidence>
<evidence type="ECO:0000313" key="15">
    <source>
        <dbReference type="EMBL" id="QDB78898.1"/>
    </source>
</evidence>
<evidence type="ECO:0000256" key="12">
    <source>
        <dbReference type="PIRNR" id="PIRNR015601"/>
    </source>
</evidence>
<keyword evidence="8 12" id="KW-0808">Transferase</keyword>
<dbReference type="SUPFAM" id="SSF88697">
    <property type="entry name" value="PUA domain-like"/>
    <property type="match status" value="1"/>
</dbReference>
<evidence type="ECO:0000256" key="4">
    <source>
        <dbReference type="ARBA" id="ARBA00013673"/>
    </source>
</evidence>
<gene>
    <name evidence="15" type="ORF">FE251_05560</name>
</gene>
<dbReference type="InterPro" id="IPR046887">
    <property type="entry name" value="RsmE_PUA-like"/>
</dbReference>
<evidence type="ECO:0000256" key="7">
    <source>
        <dbReference type="ARBA" id="ARBA00022603"/>
    </source>
</evidence>
<sequence>MSAPVFLGRPEDLAVAQVGATLTVSGPEGRHAVAVRRVRPGEVVDVVDGEGVRARGEVTAAAGEELTVRVTDLTREPAPSVRLTLVQALAKGGRDEQAVETATEVGVDGVVPWQSERCVSVWAGKKAGRGRERWQSVALAATKQARRARLPHVEELVVGRGLLDRVARVVDAGGAVLVLHEEATEPVTQVPLPAADAEVLLVVGPEGGLSPREVTDLAERGARVVRLGPHVLRTSTAGPVALALVSARLGRW</sequence>
<organism evidence="15 16">
    <name type="scientific">Georgenia wutianyii</name>
    <dbReference type="NCBI Taxonomy" id="2585135"/>
    <lineage>
        <taxon>Bacteria</taxon>
        <taxon>Bacillati</taxon>
        <taxon>Actinomycetota</taxon>
        <taxon>Actinomycetes</taxon>
        <taxon>Micrococcales</taxon>
        <taxon>Bogoriellaceae</taxon>
        <taxon>Georgenia</taxon>
    </lineage>
</organism>
<comment type="function">
    <text evidence="10 12">Specifically methylates the N3 position of the uracil ring of uridine 1498 (m3U1498) in 16S rRNA. Acts on the fully assembled 30S ribosomal subunit.</text>
</comment>
<name>A0ABX5VLX8_9MICO</name>
<proteinExistence type="inferred from homology"/>
<dbReference type="PANTHER" id="PTHR30027">
    <property type="entry name" value="RIBOSOMAL RNA SMALL SUBUNIT METHYLTRANSFERASE E"/>
    <property type="match status" value="1"/>
</dbReference>
<dbReference type="EC" id="2.1.1.193" evidence="3 12"/>
<feature type="domain" description="Ribosomal RNA small subunit methyltransferase E PUA-like" evidence="14">
    <location>
        <begin position="25"/>
        <end position="70"/>
    </location>
</feature>
<evidence type="ECO:0000256" key="6">
    <source>
        <dbReference type="ARBA" id="ARBA00022552"/>
    </source>
</evidence>
<evidence type="ECO:0000313" key="16">
    <source>
        <dbReference type="Proteomes" id="UP000313948"/>
    </source>
</evidence>
<feature type="domain" description="Ribosomal RNA small subunit methyltransferase E methyltransferase" evidence="13">
    <location>
        <begin position="80"/>
        <end position="245"/>
    </location>
</feature>
<dbReference type="GO" id="GO:0008168">
    <property type="term" value="F:methyltransferase activity"/>
    <property type="evidence" value="ECO:0007669"/>
    <property type="project" value="UniProtKB-KW"/>
</dbReference>